<dbReference type="InterPro" id="IPR007016">
    <property type="entry name" value="O-antigen_ligase-rel_domated"/>
</dbReference>
<keyword evidence="4 5" id="KW-0472">Membrane</keyword>
<sequence length="427" mass="49110">MKPFSYLNNSVNSVSILFAISVLSLSYPYGFPLFGLLVLFFGFMKVITGRFRLNLNVGFFFFLLNVVVYLIGMLFNGGIIYKNNISDLTNIFSFFIIWALLSDIQKDQYNLLINKIAKYTAITTFLISIISLHKFYALLGDTKLDRFFFNDYYPPGTSLVRDYNMYSFAMTVGLIMTIYLISKANKLSTMFFYIITFSCIFSSLLFAGSRRGWIVAAIIFVIVIYLLLKFILRFRKNFKKIIKSAIIATISIIFIYFLASITGISFNFQENTSLQQLEYRFSTLKLQNMEESMNPRTDRWDYALNLYNEYNLLEAFVGGGFGYLPKYASIFGTNLQEDYPHNPFLSVMLYSGIIGLLLLLLLFGYTIFSSIKTAEVLSFYFSLLFFLSLIFIVVSSNSIFSTSLFIFIMLIIISIPINKLNTTLSRS</sequence>
<organism evidence="7 8">
    <name type="scientific">Sutcliffiella rhizosphaerae</name>
    <dbReference type="NCBI Taxonomy" id="2880967"/>
    <lineage>
        <taxon>Bacteria</taxon>
        <taxon>Bacillati</taxon>
        <taxon>Bacillota</taxon>
        <taxon>Bacilli</taxon>
        <taxon>Bacillales</taxon>
        <taxon>Bacillaceae</taxon>
        <taxon>Sutcliffiella</taxon>
    </lineage>
</organism>
<feature type="transmembrane region" description="Helical" evidence="5">
    <location>
        <begin position="377"/>
        <end position="394"/>
    </location>
</feature>
<gene>
    <name evidence="7" type="ORF">BACCIP111883_02009</name>
</gene>
<evidence type="ECO:0000256" key="4">
    <source>
        <dbReference type="ARBA" id="ARBA00023136"/>
    </source>
</evidence>
<accession>A0ABN8AC37</accession>
<dbReference type="Proteomes" id="UP000789833">
    <property type="component" value="Unassembled WGS sequence"/>
</dbReference>
<comment type="caution">
    <text evidence="7">The sequence shown here is derived from an EMBL/GenBank/DDBJ whole genome shotgun (WGS) entry which is preliminary data.</text>
</comment>
<evidence type="ECO:0000256" key="3">
    <source>
        <dbReference type="ARBA" id="ARBA00022989"/>
    </source>
</evidence>
<protein>
    <recommendedName>
        <fullName evidence="6">O-antigen ligase-related domain-containing protein</fullName>
    </recommendedName>
</protein>
<feature type="transmembrane region" description="Helical" evidence="5">
    <location>
        <begin position="116"/>
        <end position="139"/>
    </location>
</feature>
<feature type="transmembrane region" description="Helical" evidence="5">
    <location>
        <begin position="400"/>
        <end position="417"/>
    </location>
</feature>
<feature type="transmembrane region" description="Helical" evidence="5">
    <location>
        <begin position="53"/>
        <end position="75"/>
    </location>
</feature>
<feature type="transmembrane region" description="Helical" evidence="5">
    <location>
        <begin position="344"/>
        <end position="365"/>
    </location>
</feature>
<feature type="domain" description="O-antigen ligase-related" evidence="6">
    <location>
        <begin position="197"/>
        <end position="360"/>
    </location>
</feature>
<keyword evidence="8" id="KW-1185">Reference proteome</keyword>
<feature type="transmembrane region" description="Helical" evidence="5">
    <location>
        <begin position="16"/>
        <end position="41"/>
    </location>
</feature>
<evidence type="ECO:0000313" key="8">
    <source>
        <dbReference type="Proteomes" id="UP000789833"/>
    </source>
</evidence>
<dbReference type="RefSeq" id="WP_230501135.1">
    <property type="nucleotide sequence ID" value="NZ_CAKJTJ010000008.1"/>
</dbReference>
<reference evidence="7 8" key="1">
    <citation type="submission" date="2021-10" db="EMBL/GenBank/DDBJ databases">
        <authorList>
            <person name="Criscuolo A."/>
        </authorList>
    </citation>
    <scope>NUCLEOTIDE SEQUENCE [LARGE SCALE GENOMIC DNA]</scope>
    <source>
        <strain evidence="8">CIP 111883</strain>
    </source>
</reference>
<dbReference type="Pfam" id="PF04932">
    <property type="entry name" value="Wzy_C"/>
    <property type="match status" value="1"/>
</dbReference>
<dbReference type="PANTHER" id="PTHR37422:SF17">
    <property type="entry name" value="O-ANTIGEN LIGASE"/>
    <property type="match status" value="1"/>
</dbReference>
<dbReference type="PANTHER" id="PTHR37422">
    <property type="entry name" value="TEICHURONIC ACID BIOSYNTHESIS PROTEIN TUAE"/>
    <property type="match status" value="1"/>
</dbReference>
<evidence type="ECO:0000256" key="5">
    <source>
        <dbReference type="SAM" id="Phobius"/>
    </source>
</evidence>
<evidence type="ECO:0000313" key="7">
    <source>
        <dbReference type="EMBL" id="CAG9621237.1"/>
    </source>
</evidence>
<keyword evidence="2 5" id="KW-0812">Transmembrane</keyword>
<proteinExistence type="predicted"/>
<feature type="transmembrane region" description="Helical" evidence="5">
    <location>
        <begin position="87"/>
        <end position="104"/>
    </location>
</feature>
<comment type="subcellular location">
    <subcellularLocation>
        <location evidence="1">Membrane</location>
        <topology evidence="1">Multi-pass membrane protein</topology>
    </subcellularLocation>
</comment>
<dbReference type="EMBL" id="CAKJTJ010000008">
    <property type="protein sequence ID" value="CAG9621237.1"/>
    <property type="molecule type" value="Genomic_DNA"/>
</dbReference>
<evidence type="ECO:0000256" key="1">
    <source>
        <dbReference type="ARBA" id="ARBA00004141"/>
    </source>
</evidence>
<evidence type="ECO:0000259" key="6">
    <source>
        <dbReference type="Pfam" id="PF04932"/>
    </source>
</evidence>
<evidence type="ECO:0000256" key="2">
    <source>
        <dbReference type="ARBA" id="ARBA00022692"/>
    </source>
</evidence>
<name>A0ABN8AC37_9BACI</name>
<feature type="transmembrane region" description="Helical" evidence="5">
    <location>
        <begin position="190"/>
        <end position="207"/>
    </location>
</feature>
<keyword evidence="3 5" id="KW-1133">Transmembrane helix</keyword>
<feature type="transmembrane region" description="Helical" evidence="5">
    <location>
        <begin position="163"/>
        <end position="181"/>
    </location>
</feature>
<feature type="transmembrane region" description="Helical" evidence="5">
    <location>
        <begin position="213"/>
        <end position="232"/>
    </location>
</feature>
<dbReference type="InterPro" id="IPR051533">
    <property type="entry name" value="WaaL-like"/>
</dbReference>
<feature type="transmembrane region" description="Helical" evidence="5">
    <location>
        <begin position="244"/>
        <end position="266"/>
    </location>
</feature>